<evidence type="ECO:0000256" key="1">
    <source>
        <dbReference type="SAM" id="SignalP"/>
    </source>
</evidence>
<dbReference type="AlphaFoldDB" id="A0A2T7NKA9"/>
<evidence type="ECO:0000313" key="2">
    <source>
        <dbReference type="EMBL" id="PVD21603.1"/>
    </source>
</evidence>
<organism evidence="2 3">
    <name type="scientific">Pomacea canaliculata</name>
    <name type="common">Golden apple snail</name>
    <dbReference type="NCBI Taxonomy" id="400727"/>
    <lineage>
        <taxon>Eukaryota</taxon>
        <taxon>Metazoa</taxon>
        <taxon>Spiralia</taxon>
        <taxon>Lophotrochozoa</taxon>
        <taxon>Mollusca</taxon>
        <taxon>Gastropoda</taxon>
        <taxon>Caenogastropoda</taxon>
        <taxon>Architaenioglossa</taxon>
        <taxon>Ampullarioidea</taxon>
        <taxon>Ampullariidae</taxon>
        <taxon>Pomacea</taxon>
    </lineage>
</organism>
<keyword evidence="1" id="KW-0732">Signal</keyword>
<name>A0A2T7NKA9_POMCA</name>
<accession>A0A2T7NKA9</accession>
<protein>
    <submittedName>
        <fullName evidence="2">Uncharacterized protein</fullName>
    </submittedName>
</protein>
<sequence length="68" mass="7305">MRRLLILVAMVLLISGTCMSAPQPLDVGNGMMSEPRHGLLSAPSRKVLGKVRKDPGVPLSGAIMRPWP</sequence>
<keyword evidence="3" id="KW-1185">Reference proteome</keyword>
<feature type="chain" id="PRO_5015704912" evidence="1">
    <location>
        <begin position="21"/>
        <end position="68"/>
    </location>
</feature>
<proteinExistence type="predicted"/>
<gene>
    <name evidence="2" type="ORF">C0Q70_17402</name>
</gene>
<comment type="caution">
    <text evidence="2">The sequence shown here is derived from an EMBL/GenBank/DDBJ whole genome shotgun (WGS) entry which is preliminary data.</text>
</comment>
<feature type="signal peptide" evidence="1">
    <location>
        <begin position="1"/>
        <end position="20"/>
    </location>
</feature>
<dbReference type="Proteomes" id="UP000245119">
    <property type="component" value="Linkage Group LG11"/>
</dbReference>
<reference evidence="2 3" key="1">
    <citation type="submission" date="2018-04" db="EMBL/GenBank/DDBJ databases">
        <title>The genome of golden apple snail Pomacea canaliculata provides insight into stress tolerance and invasive adaptation.</title>
        <authorList>
            <person name="Liu C."/>
            <person name="Liu B."/>
            <person name="Ren Y."/>
            <person name="Zhang Y."/>
            <person name="Wang H."/>
            <person name="Li S."/>
            <person name="Jiang F."/>
            <person name="Yin L."/>
            <person name="Zhang G."/>
            <person name="Qian W."/>
            <person name="Fan W."/>
        </authorList>
    </citation>
    <scope>NUCLEOTIDE SEQUENCE [LARGE SCALE GENOMIC DNA]</scope>
    <source>
        <strain evidence="2">SZHN2017</strain>
        <tissue evidence="2">Muscle</tissue>
    </source>
</reference>
<evidence type="ECO:0000313" key="3">
    <source>
        <dbReference type="Proteomes" id="UP000245119"/>
    </source>
</evidence>
<dbReference type="EMBL" id="PZQS01000011">
    <property type="protein sequence ID" value="PVD21603.1"/>
    <property type="molecule type" value="Genomic_DNA"/>
</dbReference>